<dbReference type="Gene3D" id="3.40.50.300">
    <property type="entry name" value="P-loop containing nucleotide triphosphate hydrolases"/>
    <property type="match status" value="1"/>
</dbReference>
<dbReference type="SUPFAM" id="SSF52540">
    <property type="entry name" value="P-loop containing nucleoside triphosphate hydrolases"/>
    <property type="match status" value="1"/>
</dbReference>
<dbReference type="Pfam" id="PF09848">
    <property type="entry name" value="SLFN-g3_helicase"/>
    <property type="match status" value="1"/>
</dbReference>
<dbReference type="EMBL" id="FQXG01000005">
    <property type="protein sequence ID" value="SHH95848.1"/>
    <property type="molecule type" value="Genomic_DNA"/>
</dbReference>
<gene>
    <name evidence="2" type="ORF">SAMN02745129_3307</name>
</gene>
<proteinExistence type="predicted"/>
<feature type="domain" description="Schlafen group 3-like DNA/RNA helicase" evidence="1">
    <location>
        <begin position="239"/>
        <end position="628"/>
    </location>
</feature>
<dbReference type="AlphaFoldDB" id="A0A1M5X8E4"/>
<dbReference type="STRING" id="299255.SAMN02745129_3307"/>
<dbReference type="InterPro" id="IPR018647">
    <property type="entry name" value="SLFN_3-like_DNA/RNA_helicase"/>
</dbReference>
<reference evidence="3" key="1">
    <citation type="submission" date="2016-11" db="EMBL/GenBank/DDBJ databases">
        <authorList>
            <person name="Varghese N."/>
            <person name="Submissions S."/>
        </authorList>
    </citation>
    <scope>NUCLEOTIDE SEQUENCE [LARGE SCALE GENOMIC DNA]</scope>
    <source>
        <strain evidence="3">DSM 16917</strain>
    </source>
</reference>
<dbReference type="InterPro" id="IPR027417">
    <property type="entry name" value="P-loop_NTPase"/>
</dbReference>
<organism evidence="2 3">
    <name type="scientific">Ferrimonas marina</name>
    <dbReference type="NCBI Taxonomy" id="299255"/>
    <lineage>
        <taxon>Bacteria</taxon>
        <taxon>Pseudomonadati</taxon>
        <taxon>Pseudomonadota</taxon>
        <taxon>Gammaproteobacteria</taxon>
        <taxon>Alteromonadales</taxon>
        <taxon>Ferrimonadaceae</taxon>
        <taxon>Ferrimonas</taxon>
    </lineage>
</organism>
<protein>
    <submittedName>
        <fullName evidence="2">DUF2075 family protein</fullName>
    </submittedName>
</protein>
<dbReference type="RefSeq" id="WP_067664037.1">
    <property type="nucleotide sequence ID" value="NZ_FQXG01000005.1"/>
</dbReference>
<evidence type="ECO:0000313" key="2">
    <source>
        <dbReference type="EMBL" id="SHH95848.1"/>
    </source>
</evidence>
<keyword evidence="3" id="KW-1185">Reference proteome</keyword>
<name>A0A1M5X8E4_9GAMM</name>
<sequence length="660" mass="74342">MKRALYSASLPQFYVTSAEEVCGTITTGHTQEIVHEQTGAWLTQVEVLRREQLFSPEGHIFFEFLIPRMGRRADVVLLYRGVLYVIEFKAGEKAYRSGDIRQAEGYALDLRNFHQGSHDKTIVPILVATDAPTASWQLDFPDQGFGGRVAKPICTNAKALHQVIDQIADTLALPEITEVSGWESSPYMPTPTIIEAAQALYGDHQVEEIARHDAGAINLNQTSQCLDSIIHQARLEKRKVICFVTGVPGAGKTLVGLNVATNHANPEDEEHAVFLSGNGPLVSVLREALARDEVQRLGGAISKTQARRKVESMVQNIHHFRDEYVQNNDAPKDKVVIFDEAQRAWDRAIASDFMRRKRGQRNFDKSEPEFLIEVMDRHSDWCAIVTLIGGGQEINKGEAGLSGWIDALASRFPDWQVHYSNQLKQAEYAGGSVDLKLLGSRGQSTNALHLAASMRSFRAEYLSHFVHHLIHNDSYQAAEYFAKLRGNYPIKLTRDLTRAKAWLKSMARGVDSLGMVAASDSQRLKAEGIFVKNEIDPAVWFLNDPKDIRSSHFLEDVATEFDVQGLELDWVLVAWDANYRYTNGQFEQWQFAGTKWQHRRGEAKQRYLENAYRVLLTRARQGMVIFIPAGNDEDSTRKCSFYDETYHYLKACGIPELAIG</sequence>
<evidence type="ECO:0000259" key="1">
    <source>
        <dbReference type="Pfam" id="PF09848"/>
    </source>
</evidence>
<dbReference type="OrthoDB" id="3193269at2"/>
<evidence type="ECO:0000313" key="3">
    <source>
        <dbReference type="Proteomes" id="UP000184268"/>
    </source>
</evidence>
<accession>A0A1M5X8E4</accession>
<dbReference type="Proteomes" id="UP000184268">
    <property type="component" value="Unassembled WGS sequence"/>
</dbReference>